<keyword evidence="3" id="KW-1185">Reference proteome</keyword>
<evidence type="ECO:0000313" key="2">
    <source>
        <dbReference type="EMBL" id="GGA18363.1"/>
    </source>
</evidence>
<dbReference type="PROSITE" id="PS51257">
    <property type="entry name" value="PROKAR_LIPOPROTEIN"/>
    <property type="match status" value="1"/>
</dbReference>
<dbReference type="Proteomes" id="UP000616114">
    <property type="component" value="Unassembled WGS sequence"/>
</dbReference>
<dbReference type="Pfam" id="PF10647">
    <property type="entry name" value="Gmad1"/>
    <property type="match status" value="1"/>
</dbReference>
<accession>A0A8J2TZ00</accession>
<proteinExistence type="predicted"/>
<dbReference type="InterPro" id="IPR019606">
    <property type="entry name" value="GerMN"/>
</dbReference>
<dbReference type="SUPFAM" id="SSF69322">
    <property type="entry name" value="Tricorn protease domain 2"/>
    <property type="match status" value="1"/>
</dbReference>
<comment type="caution">
    <text evidence="2">The sequence shown here is derived from an EMBL/GenBank/DDBJ whole genome shotgun (WGS) entry which is preliminary data.</text>
</comment>
<dbReference type="InterPro" id="IPR059026">
    <property type="entry name" value="LpqB_N"/>
</dbReference>
<dbReference type="Pfam" id="PF10646">
    <property type="entry name" value="Germane"/>
    <property type="match status" value="1"/>
</dbReference>
<dbReference type="EMBL" id="BMFY01000009">
    <property type="protein sequence ID" value="GGA18363.1"/>
    <property type="molecule type" value="Genomic_DNA"/>
</dbReference>
<evidence type="ECO:0000313" key="3">
    <source>
        <dbReference type="Proteomes" id="UP000616114"/>
    </source>
</evidence>
<evidence type="ECO:0000259" key="1">
    <source>
        <dbReference type="SMART" id="SM00909"/>
    </source>
</evidence>
<reference evidence="2" key="2">
    <citation type="submission" date="2020-09" db="EMBL/GenBank/DDBJ databases">
        <authorList>
            <person name="Sun Q."/>
            <person name="Zhou Y."/>
        </authorList>
    </citation>
    <scope>NUCLEOTIDE SEQUENCE</scope>
    <source>
        <strain evidence="2">CGMCC 1.12785</strain>
    </source>
</reference>
<keyword evidence="2" id="KW-0449">Lipoprotein</keyword>
<dbReference type="RefSeq" id="WP_188550919.1">
    <property type="nucleotide sequence ID" value="NZ_BMFY01000009.1"/>
</dbReference>
<reference evidence="2" key="1">
    <citation type="journal article" date="2014" name="Int. J. Syst. Evol. Microbiol.">
        <title>Complete genome sequence of Corynebacterium casei LMG S-19264T (=DSM 44701T), isolated from a smear-ripened cheese.</title>
        <authorList>
            <consortium name="US DOE Joint Genome Institute (JGI-PGF)"/>
            <person name="Walter F."/>
            <person name="Albersmeier A."/>
            <person name="Kalinowski J."/>
            <person name="Ruckert C."/>
        </authorList>
    </citation>
    <scope>NUCLEOTIDE SEQUENCE</scope>
    <source>
        <strain evidence="2">CGMCC 1.12785</strain>
    </source>
</reference>
<feature type="domain" description="GerMN" evidence="1">
    <location>
        <begin position="209"/>
        <end position="299"/>
    </location>
</feature>
<dbReference type="AlphaFoldDB" id="A0A8J2TZ00"/>
<gene>
    <name evidence="2" type="primary">lpqB</name>
    <name evidence="2" type="ORF">GCM10011333_21760</name>
</gene>
<dbReference type="InterPro" id="IPR018910">
    <property type="entry name" value="LpqB_C"/>
</dbReference>
<protein>
    <submittedName>
        <fullName evidence="2">Lipoprotein LpqB</fullName>
    </submittedName>
</protein>
<dbReference type="SMART" id="SM00909">
    <property type="entry name" value="Germane"/>
    <property type="match status" value="1"/>
</dbReference>
<sequence length="568" mass="60268">MSARTSRRSLPALLLALLLALTGCAEIPMSSSVGVMPVPDELGEPVTQIDPDGPSPGAGPDEIVRGFLLAGVGAGNNFEVARSFLTGDAAEEWAPLAGVTVMPSGSDLADVEARVTSDQQELGLDVPVQGTVDAQGVYRSSEPGATSRMEFRLRQENGEWRISAAPNGIVLSLANFQSVFQSYSIYFFDPSFSYFVPEDRWIPNRASIATDVVQRLLQGPPEWLAGAVVSAIPEGLRLGSDAVTIQEGVATVSLDESAAALNDRGRALLRAQLEATLEQIATVSSVEIEVAGEELDANEQVTVERTVPIPQQPVVVSGQRLARLDGTRLASVPDSPELAQAAAPAVSLDNGFYAYLADDGQSLRRFSHEPEVQDTELAAGEDLIGPSIDRMDVVWTGERDNPGELLVVLPEGGTSTISVPFLQGRQVQRIRVSRDGSRLLVVSSDDEGDHLSVVGVNRNSSGMPVAVASSVPLELGERYQRIVDASWGSLGRIVVLGSQGSGQPHIWSSRIGDPPEDLGIVEDARTVTAAEDNRSIRVGTGDGTLVSHVSGSWQRLVDLTVWAPAYPG</sequence>
<name>A0A8J2TZ00_9MICO</name>
<organism evidence="2 3">
    <name type="scientific">Sediminivirga luteola</name>
    <dbReference type="NCBI Taxonomy" id="1774748"/>
    <lineage>
        <taxon>Bacteria</taxon>
        <taxon>Bacillati</taxon>
        <taxon>Actinomycetota</taxon>
        <taxon>Actinomycetes</taxon>
        <taxon>Micrococcales</taxon>
        <taxon>Brevibacteriaceae</taxon>
        <taxon>Sediminivirga</taxon>
    </lineage>
</organism>
<dbReference type="Pfam" id="PF25976">
    <property type="entry name" value="LpqB_N"/>
    <property type="match status" value="1"/>
</dbReference>